<dbReference type="OrthoDB" id="2124108at2759"/>
<accession>A0A067MSU0</accession>
<organism evidence="1 2">
    <name type="scientific">Botryobasidium botryosum (strain FD-172 SS1)</name>
    <dbReference type="NCBI Taxonomy" id="930990"/>
    <lineage>
        <taxon>Eukaryota</taxon>
        <taxon>Fungi</taxon>
        <taxon>Dikarya</taxon>
        <taxon>Basidiomycota</taxon>
        <taxon>Agaricomycotina</taxon>
        <taxon>Agaricomycetes</taxon>
        <taxon>Cantharellales</taxon>
        <taxon>Botryobasidiaceae</taxon>
        <taxon>Botryobasidium</taxon>
    </lineage>
</organism>
<dbReference type="InParanoid" id="A0A067MSU0"/>
<keyword evidence="2" id="KW-1185">Reference proteome</keyword>
<evidence type="ECO:0000313" key="2">
    <source>
        <dbReference type="Proteomes" id="UP000027195"/>
    </source>
</evidence>
<protein>
    <submittedName>
        <fullName evidence="1">Uncharacterized protein</fullName>
    </submittedName>
</protein>
<name>A0A067MSU0_BOTB1</name>
<dbReference type="EMBL" id="KL198035">
    <property type="protein sequence ID" value="KDQ14902.1"/>
    <property type="molecule type" value="Genomic_DNA"/>
</dbReference>
<reference evidence="2" key="1">
    <citation type="journal article" date="2014" name="Proc. Natl. Acad. Sci. U.S.A.">
        <title>Extensive sampling of basidiomycete genomes demonstrates inadequacy of the white-rot/brown-rot paradigm for wood decay fungi.</title>
        <authorList>
            <person name="Riley R."/>
            <person name="Salamov A.A."/>
            <person name="Brown D.W."/>
            <person name="Nagy L.G."/>
            <person name="Floudas D."/>
            <person name="Held B.W."/>
            <person name="Levasseur A."/>
            <person name="Lombard V."/>
            <person name="Morin E."/>
            <person name="Otillar R."/>
            <person name="Lindquist E.A."/>
            <person name="Sun H."/>
            <person name="LaButti K.M."/>
            <person name="Schmutz J."/>
            <person name="Jabbour D."/>
            <person name="Luo H."/>
            <person name="Baker S.E."/>
            <person name="Pisabarro A.G."/>
            <person name="Walton J.D."/>
            <person name="Blanchette R.A."/>
            <person name="Henrissat B."/>
            <person name="Martin F."/>
            <person name="Cullen D."/>
            <person name="Hibbett D.S."/>
            <person name="Grigoriev I.V."/>
        </authorList>
    </citation>
    <scope>NUCLEOTIDE SEQUENCE [LARGE SCALE GENOMIC DNA]</scope>
    <source>
        <strain evidence="2">FD-172 SS1</strain>
    </source>
</reference>
<dbReference type="HOGENOM" id="CLU_855267_0_0_1"/>
<proteinExistence type="predicted"/>
<sequence length="325" mass="35921">MDDLLALDITDDVGSELTPRQERILKAFQKSKESYANEIVFTPPGWYDADGDPLERLSENKDTDTFLITLRRLEFSIQRLYLQKEYEKCLERVLGFLDLLSSESFPPEGKGDAREREMLDIAMRCTIKSGNVVQAGLLADRSRPKWRSLAGIAATAGEAYIVAQRPRDAITAILLALHLRGVSYPHLKLLARAFSLRETQLLAAGVTPLKKTDAGTDFNSDSDSTTPSELEAVQALYRICREGTERVARTYAYPLFHPGPAETGESREPPPPRDITITSSMVEQWGTACGLTNDDLAYLVELCTFEAAETDGAAGDEGGKSVRLL</sequence>
<gene>
    <name evidence="1" type="ORF">BOTBODRAFT_44403</name>
</gene>
<dbReference type="AlphaFoldDB" id="A0A067MSU0"/>
<evidence type="ECO:0000313" key="1">
    <source>
        <dbReference type="EMBL" id="KDQ14902.1"/>
    </source>
</evidence>
<dbReference type="Proteomes" id="UP000027195">
    <property type="component" value="Unassembled WGS sequence"/>
</dbReference>